<dbReference type="EMBL" id="UINC01184218">
    <property type="protein sequence ID" value="SVD95326.1"/>
    <property type="molecule type" value="Genomic_DNA"/>
</dbReference>
<gene>
    <name evidence="2" type="ORF">METZ01_LOCUS448180</name>
</gene>
<organism evidence="2">
    <name type="scientific">marine metagenome</name>
    <dbReference type="NCBI Taxonomy" id="408172"/>
    <lineage>
        <taxon>unclassified sequences</taxon>
        <taxon>metagenomes</taxon>
        <taxon>ecological metagenomes</taxon>
    </lineage>
</organism>
<dbReference type="InterPro" id="IPR032466">
    <property type="entry name" value="Metal_Hydrolase"/>
</dbReference>
<dbReference type="Pfam" id="PF01979">
    <property type="entry name" value="Amidohydro_1"/>
    <property type="match status" value="1"/>
</dbReference>
<proteinExistence type="predicted"/>
<accession>A0A382ZIE8</accession>
<dbReference type="GO" id="GO:0016810">
    <property type="term" value="F:hydrolase activity, acting on carbon-nitrogen (but not peptide) bonds"/>
    <property type="evidence" value="ECO:0007669"/>
    <property type="project" value="InterPro"/>
</dbReference>
<evidence type="ECO:0000259" key="1">
    <source>
        <dbReference type="Pfam" id="PF01979"/>
    </source>
</evidence>
<dbReference type="SUPFAM" id="SSF51556">
    <property type="entry name" value="Metallo-dependent hydrolases"/>
    <property type="match status" value="1"/>
</dbReference>
<dbReference type="InterPro" id="IPR051781">
    <property type="entry name" value="Metallo-dep_Hydrolase"/>
</dbReference>
<feature type="domain" description="Amidohydrolase-related" evidence="1">
    <location>
        <begin position="23"/>
        <end position="123"/>
    </location>
</feature>
<dbReference type="InterPro" id="IPR006680">
    <property type="entry name" value="Amidohydro-rel"/>
</dbReference>
<name>A0A382ZIE8_9ZZZZ</name>
<feature type="non-terminal residue" evidence="2">
    <location>
        <position position="1"/>
    </location>
</feature>
<dbReference type="Gene3D" id="3.20.20.140">
    <property type="entry name" value="Metal-dependent hydrolases"/>
    <property type="match status" value="1"/>
</dbReference>
<reference evidence="2" key="1">
    <citation type="submission" date="2018-05" db="EMBL/GenBank/DDBJ databases">
        <authorList>
            <person name="Lanie J.A."/>
            <person name="Ng W.-L."/>
            <person name="Kazmierczak K.M."/>
            <person name="Andrzejewski T.M."/>
            <person name="Davidsen T.M."/>
            <person name="Wayne K.J."/>
            <person name="Tettelin H."/>
            <person name="Glass J.I."/>
            <person name="Rusch D."/>
            <person name="Podicherti R."/>
            <person name="Tsui H.-C.T."/>
            <person name="Winkler M.E."/>
        </authorList>
    </citation>
    <scope>NUCLEOTIDE SEQUENCE</scope>
</reference>
<dbReference type="SUPFAM" id="SSF51338">
    <property type="entry name" value="Composite domain of metallo-dependent hydrolases"/>
    <property type="match status" value="1"/>
</dbReference>
<dbReference type="PANTHER" id="PTHR43135:SF3">
    <property type="entry name" value="ALPHA-D-RIBOSE 1-METHYLPHOSPHONATE 5-TRIPHOSPHATE DIPHOSPHATASE"/>
    <property type="match status" value="1"/>
</dbReference>
<dbReference type="PANTHER" id="PTHR43135">
    <property type="entry name" value="ALPHA-D-RIBOSE 1-METHYLPHOSPHONATE 5-TRIPHOSPHATE DIPHOSPHATASE"/>
    <property type="match status" value="1"/>
</dbReference>
<protein>
    <recommendedName>
        <fullName evidence="1">Amidohydrolase-related domain-containing protein</fullName>
    </recommendedName>
</protein>
<sequence>RLEGGFMPPFIADKLRKYPMDAHIPSFQLALKAGVKIAAGSDGNYGAGASTDLFSELETQVKYGMSPTQALASATIDAAICIGYEDQIGTLEKGKSADMIAVDGNPMEDISILRLVDFVMREGCVLTSSVEDFPAGSCRS</sequence>
<evidence type="ECO:0000313" key="2">
    <source>
        <dbReference type="EMBL" id="SVD95326.1"/>
    </source>
</evidence>
<dbReference type="InterPro" id="IPR011059">
    <property type="entry name" value="Metal-dep_hydrolase_composite"/>
</dbReference>
<dbReference type="Gene3D" id="2.30.40.10">
    <property type="entry name" value="Urease, subunit C, domain 1"/>
    <property type="match status" value="1"/>
</dbReference>
<dbReference type="AlphaFoldDB" id="A0A382ZIE8"/>